<dbReference type="Gene3D" id="3.40.50.80">
    <property type="entry name" value="Nucleotide-binding domain of ferredoxin-NADP reductase (FNR) module"/>
    <property type="match status" value="1"/>
</dbReference>
<proteinExistence type="predicted"/>
<keyword evidence="2" id="KW-1185">Reference proteome</keyword>
<name>A0A1J8QJD0_9AGAM</name>
<dbReference type="EMBL" id="LVVM01004123">
    <property type="protein sequence ID" value="OJA13520.1"/>
    <property type="molecule type" value="Genomic_DNA"/>
</dbReference>
<comment type="caution">
    <text evidence="1">The sequence shown here is derived from an EMBL/GenBank/DDBJ whole genome shotgun (WGS) entry which is preliminary data.</text>
</comment>
<gene>
    <name evidence="1" type="ORF">AZE42_10524</name>
</gene>
<dbReference type="Proteomes" id="UP000183567">
    <property type="component" value="Unassembled WGS sequence"/>
</dbReference>
<evidence type="ECO:0000313" key="1">
    <source>
        <dbReference type="EMBL" id="OJA13520.1"/>
    </source>
</evidence>
<dbReference type="OrthoDB" id="2693100at2759"/>
<dbReference type="AlphaFoldDB" id="A0A1J8QJD0"/>
<accession>A0A1J8QJD0</accession>
<sequence>MLVRISVIFAVSFCVRMRGTNIDFAAHVRWIEDALMKAVELAPPSLTVSIRIFVTGRLKTAESEPLLSNSVEKKGAEHIVTQSVSFSSLSLPPHDVRMENGRPNMGTLLKEEASMTSGRMSFAGRKAFHYLRWRAQRDSARRIIRLCLVPS</sequence>
<dbReference type="STRING" id="180088.A0A1J8QJD0"/>
<organism evidence="1 2">
    <name type="scientific">Rhizopogon vesiculosus</name>
    <dbReference type="NCBI Taxonomy" id="180088"/>
    <lineage>
        <taxon>Eukaryota</taxon>
        <taxon>Fungi</taxon>
        <taxon>Dikarya</taxon>
        <taxon>Basidiomycota</taxon>
        <taxon>Agaricomycotina</taxon>
        <taxon>Agaricomycetes</taxon>
        <taxon>Agaricomycetidae</taxon>
        <taxon>Boletales</taxon>
        <taxon>Suillineae</taxon>
        <taxon>Rhizopogonaceae</taxon>
        <taxon>Rhizopogon</taxon>
    </lineage>
</organism>
<evidence type="ECO:0000313" key="2">
    <source>
        <dbReference type="Proteomes" id="UP000183567"/>
    </source>
</evidence>
<reference evidence="1 2" key="1">
    <citation type="submission" date="2016-03" db="EMBL/GenBank/DDBJ databases">
        <title>Comparative genomics of the ectomycorrhizal sister species Rhizopogon vinicolor and Rhizopogon vesiculosus (Basidiomycota: Boletales) reveals a divergence of the mating type B locus.</title>
        <authorList>
            <person name="Mujic A.B."/>
            <person name="Kuo A."/>
            <person name="Tritt A."/>
            <person name="Lipzen A."/>
            <person name="Chen C."/>
            <person name="Johnson J."/>
            <person name="Sharma A."/>
            <person name="Barry K."/>
            <person name="Grigoriev I.V."/>
            <person name="Spatafora J.W."/>
        </authorList>
    </citation>
    <scope>NUCLEOTIDE SEQUENCE [LARGE SCALE GENOMIC DNA]</scope>
    <source>
        <strain evidence="1 2">AM-OR11-056</strain>
    </source>
</reference>
<protein>
    <submittedName>
        <fullName evidence="1">Uncharacterized protein</fullName>
    </submittedName>
</protein>
<dbReference type="InterPro" id="IPR039261">
    <property type="entry name" value="FNR_nucleotide-bd"/>
</dbReference>